<dbReference type="EMBL" id="JBBNAF010000004">
    <property type="protein sequence ID" value="KAK9150124.1"/>
    <property type="molecule type" value="Genomic_DNA"/>
</dbReference>
<feature type="transmembrane region" description="Helical" evidence="10">
    <location>
        <begin position="261"/>
        <end position="282"/>
    </location>
</feature>
<dbReference type="InterPro" id="IPR003691">
    <property type="entry name" value="FluC"/>
</dbReference>
<keyword evidence="6 10" id="KW-0472">Membrane</keyword>
<keyword evidence="5 10" id="KW-1133">Transmembrane helix</keyword>
<protein>
    <submittedName>
        <fullName evidence="11">Uncharacterized protein</fullName>
    </submittedName>
</protein>
<name>A0AAP0KEJ4_9MAGN</name>
<evidence type="ECO:0000256" key="5">
    <source>
        <dbReference type="ARBA" id="ARBA00022989"/>
    </source>
</evidence>
<dbReference type="Pfam" id="PF02537">
    <property type="entry name" value="CRCB"/>
    <property type="match status" value="1"/>
</dbReference>
<comment type="subcellular location">
    <subcellularLocation>
        <location evidence="2">Cell membrane</location>
        <topology evidence="2">Multi-pass membrane protein</topology>
    </subcellularLocation>
</comment>
<evidence type="ECO:0000256" key="2">
    <source>
        <dbReference type="ARBA" id="ARBA00004651"/>
    </source>
</evidence>
<comment type="caution">
    <text evidence="11">The sequence shown here is derived from an EMBL/GenBank/DDBJ whole genome shotgun (WGS) entry which is preliminary data.</text>
</comment>
<accession>A0AAP0KEJ4</accession>
<keyword evidence="3" id="KW-1003">Cell membrane</keyword>
<dbReference type="AlphaFoldDB" id="A0AAP0KEJ4"/>
<evidence type="ECO:0000256" key="4">
    <source>
        <dbReference type="ARBA" id="ARBA00022692"/>
    </source>
</evidence>
<gene>
    <name evidence="11" type="ORF">Syun_008433</name>
</gene>
<evidence type="ECO:0000256" key="10">
    <source>
        <dbReference type="SAM" id="Phobius"/>
    </source>
</evidence>
<feature type="transmembrane region" description="Helical" evidence="10">
    <location>
        <begin position="202"/>
        <end position="224"/>
    </location>
</feature>
<feature type="region of interest" description="Disordered" evidence="9">
    <location>
        <begin position="1"/>
        <end position="21"/>
    </location>
</feature>
<keyword evidence="12" id="KW-1185">Reference proteome</keyword>
<evidence type="ECO:0000256" key="3">
    <source>
        <dbReference type="ARBA" id="ARBA00022475"/>
    </source>
</evidence>
<evidence type="ECO:0000256" key="6">
    <source>
        <dbReference type="ARBA" id="ARBA00023136"/>
    </source>
</evidence>
<evidence type="ECO:0000313" key="11">
    <source>
        <dbReference type="EMBL" id="KAK9150124.1"/>
    </source>
</evidence>
<evidence type="ECO:0000313" key="12">
    <source>
        <dbReference type="Proteomes" id="UP001420932"/>
    </source>
</evidence>
<keyword evidence="4 10" id="KW-0812">Transmembrane</keyword>
<proteinExistence type="inferred from homology"/>
<evidence type="ECO:0000256" key="8">
    <source>
        <dbReference type="ARBA" id="ARBA00035585"/>
    </source>
</evidence>
<dbReference type="GO" id="GO:1903425">
    <property type="term" value="F:fluoride transmembrane transporter activity"/>
    <property type="evidence" value="ECO:0007669"/>
    <property type="project" value="TreeGrafter"/>
</dbReference>
<comment type="similarity">
    <text evidence="7">Belongs to the fluoride channel Fluc/FEX (TC 1.A.43) family.</text>
</comment>
<feature type="transmembrane region" description="Helical" evidence="10">
    <location>
        <begin position="170"/>
        <end position="190"/>
    </location>
</feature>
<comment type="function">
    <text evidence="1">Fluoride channel required for the rapid expulsion of cytoplasmic fluoride.</text>
</comment>
<dbReference type="PANTHER" id="PTHR28259:SF1">
    <property type="entry name" value="FLUORIDE EXPORT PROTEIN 1-RELATED"/>
    <property type="match status" value="1"/>
</dbReference>
<feature type="transmembrane region" description="Helical" evidence="10">
    <location>
        <begin position="328"/>
        <end position="350"/>
    </location>
</feature>
<evidence type="ECO:0000256" key="9">
    <source>
        <dbReference type="SAM" id="MobiDB-lite"/>
    </source>
</evidence>
<reference evidence="11 12" key="1">
    <citation type="submission" date="2024-01" db="EMBL/GenBank/DDBJ databases">
        <title>Genome assemblies of Stephania.</title>
        <authorList>
            <person name="Yang L."/>
        </authorList>
    </citation>
    <scope>NUCLEOTIDE SEQUENCE [LARGE SCALE GENOMIC DNA]</scope>
    <source>
        <strain evidence="11">YNDBR</strain>
        <tissue evidence="11">Leaf</tissue>
    </source>
</reference>
<sequence>MESSSTYESTETTNVEAPRFIASRSIRRTSSAGSSWRRHSLSFRRQGSSEFYADDDTEDEVVSQAGDIGDRELNIYKRSESGGLRSSIDSLRSIEILPVPEEPQWQSPVSWLSPLQAETISPLSTDAILNLKNENPGPPSTQPSKVQVGSFLMGWLGVVFKGDICSVSDLLAIALTTGYLGSLTTFSGWNQKMLDLSVEGQWVTAAVGIFLGLAIAHWSIWLGVETAEGLKWYLERRSSGSENGAPTLRKNFRVDSMKRHLAVIIVLVLMLMLLWGFSGALLKYRLDDEDTSAELWLACIVGPPGVWVRWFLARLNGRGLGKKGSYKWIPFGTLAANVLAAALMAALSTVRKAVSS</sequence>
<dbReference type="PANTHER" id="PTHR28259">
    <property type="entry name" value="FLUORIDE EXPORT PROTEIN 1-RELATED"/>
    <property type="match status" value="1"/>
</dbReference>
<dbReference type="GO" id="GO:0005886">
    <property type="term" value="C:plasma membrane"/>
    <property type="evidence" value="ECO:0007669"/>
    <property type="project" value="UniProtKB-SubCell"/>
</dbReference>
<feature type="transmembrane region" description="Helical" evidence="10">
    <location>
        <begin position="294"/>
        <end position="312"/>
    </location>
</feature>
<evidence type="ECO:0000256" key="1">
    <source>
        <dbReference type="ARBA" id="ARBA00002598"/>
    </source>
</evidence>
<evidence type="ECO:0000256" key="7">
    <source>
        <dbReference type="ARBA" id="ARBA00035120"/>
    </source>
</evidence>
<organism evidence="11 12">
    <name type="scientific">Stephania yunnanensis</name>
    <dbReference type="NCBI Taxonomy" id="152371"/>
    <lineage>
        <taxon>Eukaryota</taxon>
        <taxon>Viridiplantae</taxon>
        <taxon>Streptophyta</taxon>
        <taxon>Embryophyta</taxon>
        <taxon>Tracheophyta</taxon>
        <taxon>Spermatophyta</taxon>
        <taxon>Magnoliopsida</taxon>
        <taxon>Ranunculales</taxon>
        <taxon>Menispermaceae</taxon>
        <taxon>Menispermoideae</taxon>
        <taxon>Cissampelideae</taxon>
        <taxon>Stephania</taxon>
    </lineage>
</organism>
<dbReference type="Proteomes" id="UP001420932">
    <property type="component" value="Unassembled WGS sequence"/>
</dbReference>
<comment type="catalytic activity">
    <reaction evidence="8">
        <text>fluoride(in) = fluoride(out)</text>
        <dbReference type="Rhea" id="RHEA:76159"/>
        <dbReference type="ChEBI" id="CHEBI:17051"/>
    </reaction>
    <physiologicalReaction direction="left-to-right" evidence="8">
        <dbReference type="Rhea" id="RHEA:76160"/>
    </physiologicalReaction>
</comment>